<dbReference type="GO" id="GO:0016874">
    <property type="term" value="F:ligase activity"/>
    <property type="evidence" value="ECO:0007669"/>
    <property type="project" value="UniProtKB-KW"/>
</dbReference>
<reference evidence="7" key="1">
    <citation type="submission" date="2020-07" db="EMBL/GenBank/DDBJ databases">
        <title>Vallitalea pronyensis genome.</title>
        <authorList>
            <person name="Postec A."/>
        </authorList>
    </citation>
    <scope>NUCLEOTIDE SEQUENCE</scope>
    <source>
        <strain evidence="7">FatNI3</strain>
    </source>
</reference>
<keyword evidence="4 5" id="KW-0472">Membrane</keyword>
<evidence type="ECO:0000256" key="5">
    <source>
        <dbReference type="SAM" id="Phobius"/>
    </source>
</evidence>
<comment type="subcellular location">
    <subcellularLocation>
        <location evidence="1">Membrane</location>
        <topology evidence="1">Multi-pass membrane protein</topology>
    </subcellularLocation>
</comment>
<keyword evidence="3 5" id="KW-1133">Transmembrane helix</keyword>
<dbReference type="InterPro" id="IPR007016">
    <property type="entry name" value="O-antigen_ligase-rel_domated"/>
</dbReference>
<keyword evidence="8" id="KW-1185">Reference proteome</keyword>
<dbReference type="Pfam" id="PF04932">
    <property type="entry name" value="Wzy_C"/>
    <property type="match status" value="1"/>
</dbReference>
<dbReference type="RefSeq" id="WP_212695672.1">
    <property type="nucleotide sequence ID" value="NZ_CP058649.1"/>
</dbReference>
<dbReference type="GO" id="GO:0016020">
    <property type="term" value="C:membrane"/>
    <property type="evidence" value="ECO:0007669"/>
    <property type="project" value="UniProtKB-SubCell"/>
</dbReference>
<sequence>MSKTICGYKIKSELVRDVKNKINILIVIFGLAMGAVGAKFGISMALGLTLFGLLGMAVLMDYERAIILLALYAFIDFGVRNVAGLARFGGIWDELFFLVLIGLFIYKVIRYKRASYKWTPLDLPIVFFVVIGIVLVCVNSPDLTIAIEGLRAVVQYILWYFLVVQLVDTTKGVTYITWTLTTIGGLMGLHGCYQYVTGAEMLGNWTDSAESITTRVYSIVGSPNILGSIFVLFIPIGLALITSDKNILRRIIAAGFTLAMCGGLLFTFSRGAWAAAAFGIAVYIFYKNKKILLPILLIGALGVILIPSISSRISYMLTDEYAIKASTGGRTFRWNEGINEWSEGNKAIGLGLGRFGGAVATNHELSPFYMDNYYLKTLVEMGYIGFIAYILLLICVIRWCSTAVIMEKNTQRKDLMMGLFAGVLGILFNNATENIFEVPMMVTYFWICIALIMVLKSERNNFVRG</sequence>
<accession>A0A8J8SIX5</accession>
<keyword evidence="7" id="KW-0436">Ligase</keyword>
<evidence type="ECO:0000256" key="1">
    <source>
        <dbReference type="ARBA" id="ARBA00004141"/>
    </source>
</evidence>
<proteinExistence type="predicted"/>
<feature type="transmembrane region" description="Helical" evidence="5">
    <location>
        <begin position="216"/>
        <end position="240"/>
    </location>
</feature>
<feature type="transmembrane region" description="Helical" evidence="5">
    <location>
        <begin position="247"/>
        <end position="265"/>
    </location>
</feature>
<dbReference type="InterPro" id="IPR051533">
    <property type="entry name" value="WaaL-like"/>
</dbReference>
<feature type="transmembrane region" description="Helical" evidence="5">
    <location>
        <begin position="121"/>
        <end position="138"/>
    </location>
</feature>
<feature type="transmembrane region" description="Helical" evidence="5">
    <location>
        <begin position="89"/>
        <end position="109"/>
    </location>
</feature>
<feature type="transmembrane region" description="Helical" evidence="5">
    <location>
        <begin position="415"/>
        <end position="432"/>
    </location>
</feature>
<feature type="domain" description="O-antigen ligase-related" evidence="6">
    <location>
        <begin position="257"/>
        <end position="390"/>
    </location>
</feature>
<evidence type="ECO:0000313" key="7">
    <source>
        <dbReference type="EMBL" id="QUI24973.1"/>
    </source>
</evidence>
<evidence type="ECO:0000256" key="3">
    <source>
        <dbReference type="ARBA" id="ARBA00022989"/>
    </source>
</evidence>
<keyword evidence="2 5" id="KW-0812">Transmembrane</keyword>
<protein>
    <submittedName>
        <fullName evidence="7">O-antigen ligase family protein</fullName>
    </submittedName>
</protein>
<dbReference type="PANTHER" id="PTHR37422">
    <property type="entry name" value="TEICHURONIC ACID BIOSYNTHESIS PROTEIN TUAE"/>
    <property type="match status" value="1"/>
</dbReference>
<feature type="transmembrane region" description="Helical" evidence="5">
    <location>
        <begin position="438"/>
        <end position="455"/>
    </location>
</feature>
<evidence type="ECO:0000313" key="8">
    <source>
        <dbReference type="Proteomes" id="UP000683246"/>
    </source>
</evidence>
<feature type="transmembrane region" description="Helical" evidence="5">
    <location>
        <begin position="291"/>
        <end position="309"/>
    </location>
</feature>
<evidence type="ECO:0000259" key="6">
    <source>
        <dbReference type="Pfam" id="PF04932"/>
    </source>
</evidence>
<evidence type="ECO:0000256" key="2">
    <source>
        <dbReference type="ARBA" id="ARBA00022692"/>
    </source>
</evidence>
<dbReference type="KEGG" id="vpy:HZI73_22955"/>
<evidence type="ECO:0000256" key="4">
    <source>
        <dbReference type="ARBA" id="ARBA00023136"/>
    </source>
</evidence>
<feature type="transmembrane region" description="Helical" evidence="5">
    <location>
        <begin position="271"/>
        <end position="286"/>
    </location>
</feature>
<feature type="transmembrane region" description="Helical" evidence="5">
    <location>
        <begin position="383"/>
        <end position="406"/>
    </location>
</feature>
<organism evidence="7 8">
    <name type="scientific">Vallitalea pronyensis</name>
    <dbReference type="NCBI Taxonomy" id="1348613"/>
    <lineage>
        <taxon>Bacteria</taxon>
        <taxon>Bacillati</taxon>
        <taxon>Bacillota</taxon>
        <taxon>Clostridia</taxon>
        <taxon>Lachnospirales</taxon>
        <taxon>Vallitaleaceae</taxon>
        <taxon>Vallitalea</taxon>
    </lineage>
</organism>
<feature type="transmembrane region" description="Helical" evidence="5">
    <location>
        <begin position="20"/>
        <end position="36"/>
    </location>
</feature>
<dbReference type="Proteomes" id="UP000683246">
    <property type="component" value="Chromosome"/>
</dbReference>
<dbReference type="PANTHER" id="PTHR37422:SF13">
    <property type="entry name" value="LIPOPOLYSACCHARIDE BIOSYNTHESIS PROTEIN PA4999-RELATED"/>
    <property type="match status" value="1"/>
</dbReference>
<dbReference type="EMBL" id="CP058649">
    <property type="protein sequence ID" value="QUI24973.1"/>
    <property type="molecule type" value="Genomic_DNA"/>
</dbReference>
<dbReference type="AlphaFoldDB" id="A0A8J8SIX5"/>
<gene>
    <name evidence="7" type="ORF">HZI73_22955</name>
</gene>
<name>A0A8J8SIX5_9FIRM</name>